<dbReference type="AlphaFoldDB" id="A0A4S8LDU1"/>
<feature type="compositionally biased region" description="Polar residues" evidence="1">
    <location>
        <begin position="1"/>
        <end position="26"/>
    </location>
</feature>
<protein>
    <submittedName>
        <fullName evidence="2">Uncharacterized protein</fullName>
    </submittedName>
</protein>
<evidence type="ECO:0000313" key="2">
    <source>
        <dbReference type="EMBL" id="THU86910.1"/>
    </source>
</evidence>
<proteinExistence type="predicted"/>
<feature type="region of interest" description="Disordered" evidence="1">
    <location>
        <begin position="1"/>
        <end position="104"/>
    </location>
</feature>
<evidence type="ECO:0000256" key="1">
    <source>
        <dbReference type="SAM" id="MobiDB-lite"/>
    </source>
</evidence>
<accession>A0A4S8LDU1</accession>
<keyword evidence="3" id="KW-1185">Reference proteome</keyword>
<organism evidence="2 3">
    <name type="scientific">Dendrothele bispora (strain CBS 962.96)</name>
    <dbReference type="NCBI Taxonomy" id="1314807"/>
    <lineage>
        <taxon>Eukaryota</taxon>
        <taxon>Fungi</taxon>
        <taxon>Dikarya</taxon>
        <taxon>Basidiomycota</taxon>
        <taxon>Agaricomycotina</taxon>
        <taxon>Agaricomycetes</taxon>
        <taxon>Agaricomycetidae</taxon>
        <taxon>Agaricales</taxon>
        <taxon>Agaricales incertae sedis</taxon>
        <taxon>Dendrothele</taxon>
    </lineage>
</organism>
<name>A0A4S8LDU1_DENBC</name>
<dbReference type="EMBL" id="ML179473">
    <property type="protein sequence ID" value="THU86910.1"/>
    <property type="molecule type" value="Genomic_DNA"/>
</dbReference>
<dbReference type="Proteomes" id="UP000297245">
    <property type="component" value="Unassembled WGS sequence"/>
</dbReference>
<sequence>MTDTLPQESFTSALSHLINLNNQNDSTKSECPPKPLDRDEQNQGDNPTNVVKPNGEEEHQDTPSDNTADQNQDDGTRNDTQTSGPQKPRRHLLLGRRPAPVTGN</sequence>
<reference evidence="2 3" key="1">
    <citation type="journal article" date="2019" name="Nat. Ecol. Evol.">
        <title>Megaphylogeny resolves global patterns of mushroom evolution.</title>
        <authorList>
            <person name="Varga T."/>
            <person name="Krizsan K."/>
            <person name="Foldi C."/>
            <person name="Dima B."/>
            <person name="Sanchez-Garcia M."/>
            <person name="Sanchez-Ramirez S."/>
            <person name="Szollosi G.J."/>
            <person name="Szarkandi J.G."/>
            <person name="Papp V."/>
            <person name="Albert L."/>
            <person name="Andreopoulos W."/>
            <person name="Angelini C."/>
            <person name="Antonin V."/>
            <person name="Barry K.W."/>
            <person name="Bougher N.L."/>
            <person name="Buchanan P."/>
            <person name="Buyck B."/>
            <person name="Bense V."/>
            <person name="Catcheside P."/>
            <person name="Chovatia M."/>
            <person name="Cooper J."/>
            <person name="Damon W."/>
            <person name="Desjardin D."/>
            <person name="Finy P."/>
            <person name="Geml J."/>
            <person name="Haridas S."/>
            <person name="Hughes K."/>
            <person name="Justo A."/>
            <person name="Karasinski D."/>
            <person name="Kautmanova I."/>
            <person name="Kiss B."/>
            <person name="Kocsube S."/>
            <person name="Kotiranta H."/>
            <person name="LaButti K.M."/>
            <person name="Lechner B.E."/>
            <person name="Liimatainen K."/>
            <person name="Lipzen A."/>
            <person name="Lukacs Z."/>
            <person name="Mihaltcheva S."/>
            <person name="Morgado L.N."/>
            <person name="Niskanen T."/>
            <person name="Noordeloos M.E."/>
            <person name="Ohm R.A."/>
            <person name="Ortiz-Santana B."/>
            <person name="Ovrebo C."/>
            <person name="Racz N."/>
            <person name="Riley R."/>
            <person name="Savchenko A."/>
            <person name="Shiryaev A."/>
            <person name="Soop K."/>
            <person name="Spirin V."/>
            <person name="Szebenyi C."/>
            <person name="Tomsovsky M."/>
            <person name="Tulloss R.E."/>
            <person name="Uehling J."/>
            <person name="Grigoriev I.V."/>
            <person name="Vagvolgyi C."/>
            <person name="Papp T."/>
            <person name="Martin F.M."/>
            <person name="Miettinen O."/>
            <person name="Hibbett D.S."/>
            <person name="Nagy L.G."/>
        </authorList>
    </citation>
    <scope>NUCLEOTIDE SEQUENCE [LARGE SCALE GENOMIC DNA]</scope>
    <source>
        <strain evidence="2 3">CBS 962.96</strain>
    </source>
</reference>
<gene>
    <name evidence="2" type="ORF">K435DRAFT_804739</name>
</gene>
<evidence type="ECO:0000313" key="3">
    <source>
        <dbReference type="Proteomes" id="UP000297245"/>
    </source>
</evidence>